<feature type="transmembrane region" description="Helical" evidence="1">
    <location>
        <begin position="12"/>
        <end position="33"/>
    </location>
</feature>
<dbReference type="AlphaFoldDB" id="A0A4S8QDF1"/>
<reference evidence="2 3" key="2">
    <citation type="submission" date="2019-05" db="EMBL/GenBank/DDBJ databases">
        <title>Glycomyces buryatensis sp. nov.</title>
        <authorList>
            <person name="Nikitina E."/>
        </authorList>
    </citation>
    <scope>NUCLEOTIDE SEQUENCE [LARGE SCALE GENOMIC DNA]</scope>
    <source>
        <strain evidence="2 3">18</strain>
    </source>
</reference>
<dbReference type="Proteomes" id="UP000308760">
    <property type="component" value="Unassembled WGS sequence"/>
</dbReference>
<accession>A0A4S8QDF1</accession>
<name>A0A4S8QDF1_9ACTN</name>
<feature type="transmembrane region" description="Helical" evidence="1">
    <location>
        <begin position="71"/>
        <end position="89"/>
    </location>
</feature>
<evidence type="ECO:0000313" key="3">
    <source>
        <dbReference type="Proteomes" id="UP000308760"/>
    </source>
</evidence>
<feature type="transmembrane region" description="Helical" evidence="1">
    <location>
        <begin position="199"/>
        <end position="219"/>
    </location>
</feature>
<organism evidence="2 3">
    <name type="scientific">Glycomyces buryatensis</name>
    <dbReference type="NCBI Taxonomy" id="2570927"/>
    <lineage>
        <taxon>Bacteria</taxon>
        <taxon>Bacillati</taxon>
        <taxon>Actinomycetota</taxon>
        <taxon>Actinomycetes</taxon>
        <taxon>Glycomycetales</taxon>
        <taxon>Glycomycetaceae</taxon>
        <taxon>Glycomyces</taxon>
    </lineage>
</organism>
<dbReference type="RefSeq" id="WP_136533830.1">
    <property type="nucleotide sequence ID" value="NZ_STGY01000025.1"/>
</dbReference>
<gene>
    <name evidence="2" type="ORF">FAB82_07025</name>
</gene>
<keyword evidence="1" id="KW-0472">Membrane</keyword>
<proteinExistence type="predicted"/>
<keyword evidence="1" id="KW-1133">Transmembrane helix</keyword>
<keyword evidence="3" id="KW-1185">Reference proteome</keyword>
<dbReference type="OrthoDB" id="5196183at2"/>
<comment type="caution">
    <text evidence="2">The sequence shown here is derived from an EMBL/GenBank/DDBJ whole genome shotgun (WGS) entry which is preliminary data.</text>
</comment>
<dbReference type="EMBL" id="STGY01000025">
    <property type="protein sequence ID" value="THV42398.1"/>
    <property type="molecule type" value="Genomic_DNA"/>
</dbReference>
<reference evidence="3" key="1">
    <citation type="submission" date="2019-04" db="EMBL/GenBank/DDBJ databases">
        <title>Nocardioides xinjiangensis sp. nov.</title>
        <authorList>
            <person name="Liu S."/>
        </authorList>
    </citation>
    <scope>NUCLEOTIDE SEQUENCE [LARGE SCALE GENOMIC DNA]</scope>
    <source>
        <strain evidence="3">18</strain>
    </source>
</reference>
<feature type="transmembrane region" description="Helical" evidence="1">
    <location>
        <begin position="39"/>
        <end position="59"/>
    </location>
</feature>
<sequence length="222" mass="24315">MDDDQVRPARGGWWTALCWTPLAAAVVFGAFWLNAFYGGSGYPTGAVILAFCITSAFGIADSVKYRHRAAWLMNLPLIGVFVCSGFAVYDIAMDYRGIVDQCVVLDVTDREVSGRFGSHMESELAVDCYGFATEVTVGFGEFEDPNGYGLSDDHGLETDPLDGCCFSDSVPEQAIEVEYDPREILDSRASHIERDPADFGVYVFVFLGLALFVRIAFAIKPP</sequence>
<keyword evidence="1" id="KW-0812">Transmembrane</keyword>
<evidence type="ECO:0000256" key="1">
    <source>
        <dbReference type="SAM" id="Phobius"/>
    </source>
</evidence>
<evidence type="ECO:0000313" key="2">
    <source>
        <dbReference type="EMBL" id="THV42398.1"/>
    </source>
</evidence>
<protein>
    <submittedName>
        <fullName evidence="2">Uncharacterized protein</fullName>
    </submittedName>
</protein>